<keyword evidence="2" id="KW-1185">Reference proteome</keyword>
<evidence type="ECO:0000313" key="2">
    <source>
        <dbReference type="Proteomes" id="UP001190700"/>
    </source>
</evidence>
<protein>
    <submittedName>
        <fullName evidence="1">Uncharacterized protein</fullName>
    </submittedName>
</protein>
<gene>
    <name evidence="1" type="ORF">CYMTET_46324</name>
</gene>
<dbReference type="Proteomes" id="UP001190700">
    <property type="component" value="Unassembled WGS sequence"/>
</dbReference>
<proteinExistence type="predicted"/>
<organism evidence="1 2">
    <name type="scientific">Cymbomonas tetramitiformis</name>
    <dbReference type="NCBI Taxonomy" id="36881"/>
    <lineage>
        <taxon>Eukaryota</taxon>
        <taxon>Viridiplantae</taxon>
        <taxon>Chlorophyta</taxon>
        <taxon>Pyramimonadophyceae</taxon>
        <taxon>Pyramimonadales</taxon>
        <taxon>Pyramimonadaceae</taxon>
        <taxon>Cymbomonas</taxon>
    </lineage>
</organism>
<sequence>MCNGSKGIDLQWKDALPTEPRYAKADGSARNEHKFGHRRMQMNTFGMLDLVQYWMRDLVIATKIATGEIHNCENLTGYYSPKNEPIPDSCYDNSDAIMSQICEKYFSVDIKSLGQSCAASSAESSVEPEVIAASSAIFPDTNGDEVTSGGEPVGDALLETEVESCEEIRATREAINVNLEGNLITSVVNEDIRAAIDNEIEEGMHITPNLEGSNR</sequence>
<reference evidence="1 2" key="1">
    <citation type="journal article" date="2015" name="Genome Biol. Evol.">
        <title>Comparative Genomics of a Bacterivorous Green Alga Reveals Evolutionary Causalities and Consequences of Phago-Mixotrophic Mode of Nutrition.</title>
        <authorList>
            <person name="Burns J.A."/>
            <person name="Paasch A."/>
            <person name="Narechania A."/>
            <person name="Kim E."/>
        </authorList>
    </citation>
    <scope>NUCLEOTIDE SEQUENCE [LARGE SCALE GENOMIC DNA]</scope>
    <source>
        <strain evidence="1 2">PLY_AMNH</strain>
    </source>
</reference>
<accession>A0AAE0BWD3</accession>
<name>A0AAE0BWD3_9CHLO</name>
<dbReference type="EMBL" id="LGRX02032359">
    <property type="protein sequence ID" value="KAK3244051.1"/>
    <property type="molecule type" value="Genomic_DNA"/>
</dbReference>
<evidence type="ECO:0000313" key="1">
    <source>
        <dbReference type="EMBL" id="KAK3244051.1"/>
    </source>
</evidence>
<dbReference type="AlphaFoldDB" id="A0AAE0BWD3"/>
<comment type="caution">
    <text evidence="1">The sequence shown here is derived from an EMBL/GenBank/DDBJ whole genome shotgun (WGS) entry which is preliminary data.</text>
</comment>